<dbReference type="SUPFAM" id="SSF52402">
    <property type="entry name" value="Adenine nucleotide alpha hydrolases-like"/>
    <property type="match status" value="3"/>
</dbReference>
<feature type="domain" description="UspA" evidence="2">
    <location>
        <begin position="2"/>
        <end position="129"/>
    </location>
</feature>
<dbReference type="InterPro" id="IPR014729">
    <property type="entry name" value="Rossmann-like_a/b/a_fold"/>
</dbReference>
<dbReference type="InterPro" id="IPR006015">
    <property type="entry name" value="Universal_stress_UspA"/>
</dbReference>
<feature type="domain" description="UspA" evidence="2">
    <location>
        <begin position="300"/>
        <end position="425"/>
    </location>
</feature>
<reference evidence="3 4" key="1">
    <citation type="journal article" date="2013" name="Genome Announc.">
        <title>Complete genome sequence of Myxococcus stipitatus strain DSM 14675, a fruiting myxobacterium.</title>
        <authorList>
            <person name="Huntley S."/>
            <person name="Kneip S."/>
            <person name="Treuner-Lange A."/>
            <person name="Sogaard-Andersen L."/>
        </authorList>
    </citation>
    <scope>NUCLEOTIDE SEQUENCE [LARGE SCALE GENOMIC DNA]</scope>
    <source>
        <strain evidence="4">DSM 14675 / JCM 12634 / Mx s8</strain>
    </source>
</reference>
<dbReference type="STRING" id="1278073.MYSTI_07776"/>
<dbReference type="HOGENOM" id="CLU_610877_0_0_7"/>
<dbReference type="Gene3D" id="3.40.50.620">
    <property type="entry name" value="HUPs"/>
    <property type="match status" value="3"/>
</dbReference>
<dbReference type="AlphaFoldDB" id="L7UM00"/>
<name>L7UM00_MYXSD</name>
<dbReference type="PRINTS" id="PR01438">
    <property type="entry name" value="UNVRSLSTRESS"/>
</dbReference>
<dbReference type="KEGG" id="msd:MYSTI_07776"/>
<dbReference type="PATRIC" id="fig|1278073.3.peg.7913"/>
<organism evidence="3 4">
    <name type="scientific">Myxococcus stipitatus (strain DSM 14675 / JCM 12634 / Mx s8)</name>
    <dbReference type="NCBI Taxonomy" id="1278073"/>
    <lineage>
        <taxon>Bacteria</taxon>
        <taxon>Pseudomonadati</taxon>
        <taxon>Myxococcota</taxon>
        <taxon>Myxococcia</taxon>
        <taxon>Myxococcales</taxon>
        <taxon>Cystobacterineae</taxon>
        <taxon>Myxococcaceae</taxon>
        <taxon>Myxococcus</taxon>
    </lineage>
</organism>
<feature type="domain" description="UspA" evidence="2">
    <location>
        <begin position="145"/>
        <end position="284"/>
    </location>
</feature>
<dbReference type="OrthoDB" id="5522460at2"/>
<dbReference type="PANTHER" id="PTHR46268:SF6">
    <property type="entry name" value="UNIVERSAL STRESS PROTEIN UP12"/>
    <property type="match status" value="1"/>
</dbReference>
<evidence type="ECO:0000259" key="2">
    <source>
        <dbReference type="Pfam" id="PF00582"/>
    </source>
</evidence>
<evidence type="ECO:0000256" key="1">
    <source>
        <dbReference type="ARBA" id="ARBA00008791"/>
    </source>
</evidence>
<accession>L7UM00</accession>
<dbReference type="EMBL" id="CP004025">
    <property type="protein sequence ID" value="AGC49048.1"/>
    <property type="molecule type" value="Genomic_DNA"/>
</dbReference>
<proteinExistence type="inferred from homology"/>
<dbReference type="PANTHER" id="PTHR46268">
    <property type="entry name" value="STRESS RESPONSE PROTEIN NHAX"/>
    <property type="match status" value="1"/>
</dbReference>
<dbReference type="CDD" id="cd00293">
    <property type="entry name" value="USP-like"/>
    <property type="match status" value="3"/>
</dbReference>
<gene>
    <name evidence="3" type="ordered locus">MYSTI_07776</name>
</gene>
<evidence type="ECO:0000313" key="3">
    <source>
        <dbReference type="EMBL" id="AGC49048.1"/>
    </source>
</evidence>
<keyword evidence="4" id="KW-1185">Reference proteome</keyword>
<evidence type="ECO:0000313" key="4">
    <source>
        <dbReference type="Proteomes" id="UP000011131"/>
    </source>
</evidence>
<dbReference type="InterPro" id="IPR006016">
    <property type="entry name" value="UspA"/>
</dbReference>
<sequence length="429" mass="45828">MTIICATNFSDAARRACDVAAALARKADVPLCLVHVLNPDAARAFGAALLQAAEAALGDEARRLSKRGIQVEQELRTGEAAVEVAELARRRAATLVVTASPSKEAPFLSVGGTVDRLAQSLEVPLLAVRDAETLEAWAEGKRPLRVLLGVDRSAPFAAARDWVKGLREWGLVEVVGARVIWPDEEYKRLGLARPMELAEVTPELFSVLDKETDALMAPLAVGGAVPRTVLESSLGRIADHLVQVADRERADLLVVGTHHRKALGRMWSVSHHSLRLARMSVACVASHAATVGVDAPLPTFREVMVATDFSETGDRAVAHAFGLVPPGGVVHLVHVTEGAQVVESDQRRLLALVPREAELTGRHVKVEIVTGTKDVVTALVQTAERLAVDALVLGTHGRTGLKRVVLGSVTQAVLGRTERPVLLVRPPSP</sequence>
<dbReference type="Pfam" id="PF00582">
    <property type="entry name" value="Usp"/>
    <property type="match status" value="3"/>
</dbReference>
<dbReference type="RefSeq" id="WP_015353301.1">
    <property type="nucleotide sequence ID" value="NC_020126.1"/>
</dbReference>
<dbReference type="Proteomes" id="UP000011131">
    <property type="component" value="Chromosome"/>
</dbReference>
<protein>
    <submittedName>
        <fullName evidence="3">Universal stress family protein</fullName>
    </submittedName>
</protein>
<dbReference type="eggNOG" id="COG0589">
    <property type="taxonomic scope" value="Bacteria"/>
</dbReference>
<comment type="similarity">
    <text evidence="1">Belongs to the universal stress protein A family.</text>
</comment>